<evidence type="ECO:0000313" key="2">
    <source>
        <dbReference type="Proteomes" id="UP000250744"/>
    </source>
</evidence>
<reference evidence="1 2" key="1">
    <citation type="submission" date="2018-06" db="EMBL/GenBank/DDBJ databases">
        <title>Nitrincola tibetense sp. nov., isolated from Lake XuguoCo on Tibetan Plateau.</title>
        <authorList>
            <person name="Xing P."/>
        </authorList>
    </citation>
    <scope>NUCLEOTIDE SEQUENCE [LARGE SCALE GENOMIC DNA]</scope>
    <source>
        <strain evidence="2">xg18</strain>
    </source>
</reference>
<organism evidence="1 2">
    <name type="scientific">Nitrincola tibetensis</name>
    <dbReference type="NCBI Taxonomy" id="2219697"/>
    <lineage>
        <taxon>Bacteria</taxon>
        <taxon>Pseudomonadati</taxon>
        <taxon>Pseudomonadota</taxon>
        <taxon>Gammaproteobacteria</taxon>
        <taxon>Oceanospirillales</taxon>
        <taxon>Oceanospirillaceae</taxon>
        <taxon>Nitrincola</taxon>
    </lineage>
</organism>
<dbReference type="AlphaFoldDB" id="A0A364NLZ5"/>
<name>A0A364NLZ5_9GAMM</name>
<keyword evidence="2" id="KW-1185">Reference proteome</keyword>
<proteinExistence type="predicted"/>
<accession>A0A364NLZ5</accession>
<comment type="caution">
    <text evidence="1">The sequence shown here is derived from an EMBL/GenBank/DDBJ whole genome shotgun (WGS) entry which is preliminary data.</text>
</comment>
<dbReference type="RefSeq" id="WP_112159219.1">
    <property type="nucleotide sequence ID" value="NZ_QKRX01000006.1"/>
</dbReference>
<dbReference type="EMBL" id="QKRX01000006">
    <property type="protein sequence ID" value="RAU18138.1"/>
    <property type="molecule type" value="Genomic_DNA"/>
</dbReference>
<evidence type="ECO:0008006" key="3">
    <source>
        <dbReference type="Google" id="ProtNLM"/>
    </source>
</evidence>
<evidence type="ECO:0000313" key="1">
    <source>
        <dbReference type="EMBL" id="RAU18138.1"/>
    </source>
</evidence>
<sequence>MREINISDMEAVVGSGVLDTTNSIGTSIVTWGAVGGIIGGGVRGAVVGARVGGLWGAGVGAAWGIGAAAWDYFQDGSDYADGTSYS</sequence>
<dbReference type="Proteomes" id="UP000250744">
    <property type="component" value="Unassembled WGS sequence"/>
</dbReference>
<protein>
    <recommendedName>
        <fullName evidence="3">Bacteriocin</fullName>
    </recommendedName>
</protein>
<gene>
    <name evidence="1" type="ORF">DN062_10180</name>
</gene>